<name>A0A3Q8AY56_9REOV</name>
<evidence type="ECO:0000256" key="2">
    <source>
        <dbReference type="ARBA" id="ARBA00022844"/>
    </source>
</evidence>
<keyword evidence="2" id="KW-0946">Virion</keyword>
<dbReference type="InterPro" id="IPR001399">
    <property type="entry name" value="Orbi_VP6"/>
</dbReference>
<protein>
    <submittedName>
        <fullName evidence="4">VP6</fullName>
    </submittedName>
</protein>
<dbReference type="EMBL" id="KY659460">
    <property type="protein sequence ID" value="AQX34696.1"/>
    <property type="molecule type" value="Genomic_RNA"/>
</dbReference>
<evidence type="ECO:0000313" key="4">
    <source>
        <dbReference type="EMBL" id="AQX34696.1"/>
    </source>
</evidence>
<proteinExistence type="predicted"/>
<reference evidence="4" key="1">
    <citation type="submission" date="2017-02" db="EMBL/GenBank/DDBJ databases">
        <authorList>
            <person name="Phan T.G."/>
            <person name="Delwart E."/>
        </authorList>
    </citation>
    <scope>NUCLEOTIDE SEQUENCE</scope>
    <source>
        <strain evidence="4">GML 902974</strain>
    </source>
</reference>
<comment type="subcellular location">
    <subcellularLocation>
        <location evidence="1">Virion</location>
    </subcellularLocation>
</comment>
<feature type="compositionally biased region" description="Basic and acidic residues" evidence="3">
    <location>
        <begin position="80"/>
        <end position="94"/>
    </location>
</feature>
<dbReference type="GO" id="GO:0019028">
    <property type="term" value="C:viral capsid"/>
    <property type="evidence" value="ECO:0007669"/>
    <property type="project" value="InterPro"/>
</dbReference>
<accession>A0A3Q8AY56</accession>
<dbReference type="GO" id="GO:0005198">
    <property type="term" value="F:structural molecule activity"/>
    <property type="evidence" value="ECO:0007669"/>
    <property type="project" value="InterPro"/>
</dbReference>
<feature type="region of interest" description="Disordered" evidence="3">
    <location>
        <begin position="31"/>
        <end position="123"/>
    </location>
</feature>
<dbReference type="Pfam" id="PF01516">
    <property type="entry name" value="Orbi_VP6"/>
    <property type="match status" value="2"/>
</dbReference>
<evidence type="ECO:0000256" key="1">
    <source>
        <dbReference type="ARBA" id="ARBA00004328"/>
    </source>
</evidence>
<sequence length="282" mass="30893">MSIAVLLVPGDLIEKIKSELVERQIQIDLVDWRKQGDSENAETDASTRKEPNGSGLGKETDGDKKAEAPNEKGESQGGERGSKEKETDLSRKDTGGGGEVGTRPNALGAKNGKPGDGAEGDGGRRMVVLAEGIARKIKQKYNTELGVYPDEGVVLYFEKHVQNELGFDKELTAQQHEAYKILQKKKDRNVSIDKVMSMKKLIDLVGGKDVQEKPISARQSGVRLVSNNIKHVNYATAYFTAPTGDVNWKEVARQAARNSNIMAYHSEGEDVAKDLIHLIDHL</sequence>
<organism evidence="4">
    <name type="scientific">Changuinola virus</name>
    <dbReference type="NCBI Taxonomy" id="40052"/>
    <lineage>
        <taxon>Viruses</taxon>
        <taxon>Riboviria</taxon>
        <taxon>Orthornavirae</taxon>
        <taxon>Duplornaviricota</taxon>
        <taxon>Resentoviricetes</taxon>
        <taxon>Reovirales</taxon>
        <taxon>Sedoreoviridae</taxon>
        <taxon>Orbivirus</taxon>
        <taxon>Orbivirus changuinolaense</taxon>
    </lineage>
</organism>
<feature type="compositionally biased region" description="Basic and acidic residues" evidence="3">
    <location>
        <begin position="58"/>
        <end position="74"/>
    </location>
</feature>
<evidence type="ECO:0000256" key="3">
    <source>
        <dbReference type="SAM" id="MobiDB-lite"/>
    </source>
</evidence>